<feature type="region of interest" description="Disordered" evidence="2">
    <location>
        <begin position="344"/>
        <end position="363"/>
    </location>
</feature>
<feature type="compositionally biased region" description="Basic and acidic residues" evidence="2">
    <location>
        <begin position="347"/>
        <end position="362"/>
    </location>
</feature>
<organism evidence="4 5">
    <name type="scientific">Clydaea vesicula</name>
    <dbReference type="NCBI Taxonomy" id="447962"/>
    <lineage>
        <taxon>Eukaryota</taxon>
        <taxon>Fungi</taxon>
        <taxon>Fungi incertae sedis</taxon>
        <taxon>Chytridiomycota</taxon>
        <taxon>Chytridiomycota incertae sedis</taxon>
        <taxon>Chytridiomycetes</taxon>
        <taxon>Lobulomycetales</taxon>
        <taxon>Lobulomycetaceae</taxon>
        <taxon>Clydaea</taxon>
    </lineage>
</organism>
<accession>A0AAD5TZ52</accession>
<name>A0AAD5TZ52_9FUNG</name>
<evidence type="ECO:0000259" key="3">
    <source>
        <dbReference type="Pfam" id="PF15619"/>
    </source>
</evidence>
<dbReference type="EMBL" id="JADGJW010000428">
    <property type="protein sequence ID" value="KAJ3217435.1"/>
    <property type="molecule type" value="Genomic_DNA"/>
</dbReference>
<gene>
    <name evidence="4" type="ORF">HK099_005476</name>
</gene>
<keyword evidence="1" id="KW-0175">Coiled coil</keyword>
<comment type="caution">
    <text evidence="4">The sequence shown here is derived from an EMBL/GenBank/DDBJ whole genome shotgun (WGS) entry which is preliminary data.</text>
</comment>
<protein>
    <recommendedName>
        <fullName evidence="3">Lebercilin domain-containing protein</fullName>
    </recommendedName>
</protein>
<dbReference type="AlphaFoldDB" id="A0AAD5TZ52"/>
<dbReference type="InterPro" id="IPR028933">
    <property type="entry name" value="Lebercilin_dom"/>
</dbReference>
<dbReference type="Proteomes" id="UP001211065">
    <property type="component" value="Unassembled WGS sequence"/>
</dbReference>
<evidence type="ECO:0000313" key="4">
    <source>
        <dbReference type="EMBL" id="KAJ3217435.1"/>
    </source>
</evidence>
<evidence type="ECO:0000256" key="1">
    <source>
        <dbReference type="SAM" id="Coils"/>
    </source>
</evidence>
<feature type="region of interest" description="Disordered" evidence="2">
    <location>
        <begin position="799"/>
        <end position="822"/>
    </location>
</feature>
<evidence type="ECO:0000256" key="2">
    <source>
        <dbReference type="SAM" id="MobiDB-lite"/>
    </source>
</evidence>
<sequence length="822" mass="94810">MMEFDDYHYDFEMEEKFKSKSPSILEESTAIKVHGLKGSEVSSINEFQTSNIDPPLLKKKVITHKTVVVSKNLKEKLIPEKKKEDKKKHKKNKSVYNGDEYAKTVHAGQFEEIVKAIKVADERKAICKKLIAEMKLLKLESQKKDKIINQLQKENKQVPEIIHSLSEEARVLRFEKQGYLEKIKITEKNSQLNIEELLSLREQVNKLNTIIKSKKLNNVEKLMEELKNLKDQNEKNLTEISNWQRKATHIEHEKGMELREVRQKLQKALKENSLFHSERDGLIEKIKSKDKQIAALSIYTLSTKKTQQKIIETLPIQQIYSPLPPQLLATEDSVTFEAEILTGLKQNEPDPSQKLKKNENETKQNLQEVTRSLEAKNNKIINDPHVEKSTTTTAQFTKNFAKPILNKIKNEDLSISQQSVDYNTNQDFKIEKSNENNTFKPNLFKPVMGKNKVELQKEKHHVTEVTVETTVEKKEFDTEEDSEFHFKNKDNFKKNDTTVENNNEEVEKFTIKSTADSISSFGSSNTCSSPTTNGLQETTFQQNLKLKIKELQTKLQNLEGIKINSFTDLEEKAKLKLEIKNLEKSLLTSGEGNEQVDENTLQSTNNAPTIENRLDFLETSTNQKSKKADKEEEKFNSSQIPTFGRRKKREELKKDIFASSDSLTNSQKQNETALQKSKISNSSLSFLNSKPKSPPTNNLNTSSGYKPTFLNFNNNTFNNKKIASTESLIFSNDNLNKKKEDEICKPSFFNTNQKSLEKTKKENVEEDFSYNKESSKQSLVKEEIEEELSKKEEFKYGNSLDTVHDPYQDDFEAQDDLDAEWV</sequence>
<evidence type="ECO:0000313" key="5">
    <source>
        <dbReference type="Proteomes" id="UP001211065"/>
    </source>
</evidence>
<dbReference type="Pfam" id="PF15619">
    <property type="entry name" value="Lebercilin"/>
    <property type="match status" value="1"/>
</dbReference>
<feature type="compositionally biased region" description="Basic and acidic residues" evidence="2">
    <location>
        <begin position="626"/>
        <end position="635"/>
    </location>
</feature>
<keyword evidence="5" id="KW-1185">Reference proteome</keyword>
<feature type="region of interest" description="Disordered" evidence="2">
    <location>
        <begin position="683"/>
        <end position="703"/>
    </location>
</feature>
<feature type="domain" description="Lebercilin" evidence="3">
    <location>
        <begin position="125"/>
        <end position="292"/>
    </location>
</feature>
<feature type="compositionally biased region" description="Polar residues" evidence="2">
    <location>
        <begin position="588"/>
        <end position="609"/>
    </location>
</feature>
<feature type="coiled-coil region" evidence="1">
    <location>
        <begin position="212"/>
        <end position="246"/>
    </location>
</feature>
<proteinExistence type="predicted"/>
<reference evidence="4" key="1">
    <citation type="submission" date="2020-05" db="EMBL/GenBank/DDBJ databases">
        <title>Phylogenomic resolution of chytrid fungi.</title>
        <authorList>
            <person name="Stajich J.E."/>
            <person name="Amses K."/>
            <person name="Simmons R."/>
            <person name="Seto K."/>
            <person name="Myers J."/>
            <person name="Bonds A."/>
            <person name="Quandt C.A."/>
            <person name="Barry K."/>
            <person name="Liu P."/>
            <person name="Grigoriev I."/>
            <person name="Longcore J.E."/>
            <person name="James T.Y."/>
        </authorList>
    </citation>
    <scope>NUCLEOTIDE SEQUENCE</scope>
    <source>
        <strain evidence="4">JEL0476</strain>
    </source>
</reference>
<feature type="compositionally biased region" description="Acidic residues" evidence="2">
    <location>
        <begin position="808"/>
        <end position="822"/>
    </location>
</feature>
<feature type="region of interest" description="Disordered" evidence="2">
    <location>
        <begin position="588"/>
        <end position="646"/>
    </location>
</feature>